<dbReference type="AlphaFoldDB" id="Q2HRP2"/>
<sequence length="86" mass="10046">MSITEFQIIKWITQCGKLWKLSTRVPKMSNNQRLIHALNNMTKEWQPKVTSIKDSENLNTIGITILFGKLKEHEHEIARLKVSEDI</sequence>
<reference evidence="1" key="2">
    <citation type="submission" date="2007-03" db="EMBL/GenBank/DDBJ databases">
        <authorList>
            <consortium name="The International Medicago Genome Annotation Group"/>
        </authorList>
    </citation>
    <scope>NUCLEOTIDE SEQUENCE</scope>
</reference>
<evidence type="ECO:0000313" key="1">
    <source>
        <dbReference type="EMBL" id="ABD33231.1"/>
    </source>
</evidence>
<protein>
    <submittedName>
        <fullName evidence="1">Uncharacterized protein</fullName>
    </submittedName>
</protein>
<organism evidence="1">
    <name type="scientific">Medicago truncatula</name>
    <name type="common">Barrel medic</name>
    <name type="synonym">Medicago tribuloides</name>
    <dbReference type="NCBI Taxonomy" id="3880"/>
    <lineage>
        <taxon>Eukaryota</taxon>
        <taxon>Viridiplantae</taxon>
        <taxon>Streptophyta</taxon>
        <taxon>Embryophyta</taxon>
        <taxon>Tracheophyta</taxon>
        <taxon>Spermatophyta</taxon>
        <taxon>Magnoliopsida</taxon>
        <taxon>eudicotyledons</taxon>
        <taxon>Gunneridae</taxon>
        <taxon>Pentapetalae</taxon>
        <taxon>rosids</taxon>
        <taxon>fabids</taxon>
        <taxon>Fabales</taxon>
        <taxon>Fabaceae</taxon>
        <taxon>Papilionoideae</taxon>
        <taxon>50 kb inversion clade</taxon>
        <taxon>NPAAA clade</taxon>
        <taxon>Hologalegina</taxon>
        <taxon>IRL clade</taxon>
        <taxon>Trifolieae</taxon>
        <taxon>Medicago</taxon>
    </lineage>
</organism>
<proteinExistence type="predicted"/>
<reference evidence="1" key="1">
    <citation type="submission" date="2005-04" db="EMBL/GenBank/DDBJ databases">
        <authorList>
            <person name="Town C.D."/>
        </authorList>
    </citation>
    <scope>NUCLEOTIDE SEQUENCE</scope>
</reference>
<name>Q2HRP2_MEDTR</name>
<dbReference type="EMBL" id="AC158464">
    <property type="protein sequence ID" value="ABD33231.1"/>
    <property type="molecule type" value="Genomic_DNA"/>
</dbReference>
<gene>
    <name evidence="1" type="ORF">MtrDRAFT_AC158464g15v2</name>
</gene>
<accession>Q2HRP2</accession>